<protein>
    <submittedName>
        <fullName evidence="1">Uncharacterized protein</fullName>
    </submittedName>
</protein>
<name>A0A2W5V244_9CAUL</name>
<dbReference type="Proteomes" id="UP000249393">
    <property type="component" value="Unassembled WGS sequence"/>
</dbReference>
<reference evidence="1 2" key="1">
    <citation type="submission" date="2017-08" db="EMBL/GenBank/DDBJ databases">
        <title>Infants hospitalized years apart are colonized by the same room-sourced microbial strains.</title>
        <authorList>
            <person name="Brooks B."/>
            <person name="Olm M.R."/>
            <person name="Firek B.A."/>
            <person name="Baker R."/>
            <person name="Thomas B.C."/>
            <person name="Morowitz M.J."/>
            <person name="Banfield J.F."/>
        </authorList>
    </citation>
    <scope>NUCLEOTIDE SEQUENCE [LARGE SCALE GENOMIC DNA]</scope>
    <source>
        <strain evidence="1">S2_003_000_R2_4</strain>
    </source>
</reference>
<gene>
    <name evidence="1" type="ORF">DI526_15450</name>
</gene>
<dbReference type="AlphaFoldDB" id="A0A2W5V244"/>
<accession>A0A2W5V244</accession>
<proteinExistence type="predicted"/>
<comment type="caution">
    <text evidence="1">The sequence shown here is derived from an EMBL/GenBank/DDBJ whole genome shotgun (WGS) entry which is preliminary data.</text>
</comment>
<sequence length="63" mass="6841">MHMDANMHIMKSSCRSAAILMPAAWAGPLGRHLLRLRLTAPNFKDDDKALHQGASNTSEPVAS</sequence>
<evidence type="ECO:0000313" key="2">
    <source>
        <dbReference type="Proteomes" id="UP000249393"/>
    </source>
</evidence>
<organism evidence="1 2">
    <name type="scientific">Caulobacter segnis</name>
    <dbReference type="NCBI Taxonomy" id="88688"/>
    <lineage>
        <taxon>Bacteria</taxon>
        <taxon>Pseudomonadati</taxon>
        <taxon>Pseudomonadota</taxon>
        <taxon>Alphaproteobacteria</taxon>
        <taxon>Caulobacterales</taxon>
        <taxon>Caulobacteraceae</taxon>
        <taxon>Caulobacter</taxon>
    </lineage>
</organism>
<dbReference type="EMBL" id="QFQZ01000053">
    <property type="protein sequence ID" value="PZR32777.1"/>
    <property type="molecule type" value="Genomic_DNA"/>
</dbReference>
<evidence type="ECO:0000313" key="1">
    <source>
        <dbReference type="EMBL" id="PZR32777.1"/>
    </source>
</evidence>